<keyword evidence="2" id="KW-1185">Reference proteome</keyword>
<dbReference type="RefSeq" id="XP_064767699.1">
    <property type="nucleotide sequence ID" value="XM_064912827.1"/>
</dbReference>
<comment type="caution">
    <text evidence="1">The sequence shown here is derived from an EMBL/GenBank/DDBJ whole genome shotgun (WGS) entry which is preliminary data.</text>
</comment>
<evidence type="ECO:0000313" key="1">
    <source>
        <dbReference type="EMBL" id="KAK7204666.1"/>
    </source>
</evidence>
<dbReference type="Proteomes" id="UP001498771">
    <property type="component" value="Unassembled WGS sequence"/>
</dbReference>
<gene>
    <name evidence="1" type="ORF">BZA70DRAFT_279718</name>
</gene>
<evidence type="ECO:0008006" key="3">
    <source>
        <dbReference type="Google" id="ProtNLM"/>
    </source>
</evidence>
<accession>A0ABR1F497</accession>
<reference evidence="1 2" key="1">
    <citation type="submission" date="2024-03" db="EMBL/GenBank/DDBJ databases">
        <title>Genome-scale model development and genomic sequencing of the oleaginous clade Lipomyces.</title>
        <authorList>
            <consortium name="Lawrence Berkeley National Laboratory"/>
            <person name="Czajka J.J."/>
            <person name="Han Y."/>
            <person name="Kim J."/>
            <person name="Mondo S.J."/>
            <person name="Hofstad B.A."/>
            <person name="Robles A."/>
            <person name="Haridas S."/>
            <person name="Riley R."/>
            <person name="LaButti K."/>
            <person name="Pangilinan J."/>
            <person name="Andreopoulos W."/>
            <person name="Lipzen A."/>
            <person name="Yan J."/>
            <person name="Wang M."/>
            <person name="Ng V."/>
            <person name="Grigoriev I.V."/>
            <person name="Spatafora J.W."/>
            <person name="Magnuson J.K."/>
            <person name="Baker S.E."/>
            <person name="Pomraning K.R."/>
        </authorList>
    </citation>
    <scope>NUCLEOTIDE SEQUENCE [LARGE SCALE GENOMIC DNA]</scope>
    <source>
        <strain evidence="1 2">Phaff 52-87</strain>
    </source>
</reference>
<sequence length="319" mass="35390">MLESSAGLSSPASRMTIAGGEEKCDASAVHAYRGPLVAAPASPASSSPSSYVANDAMLWAASTLPTPPLESPVLERLHPSKTAFIASSSSSSSNRRTDDAKMGSLLLDILATPPIATALVTYISRTDLPNLRLVCKHAYQTLTYSDQYYLDLLDSAIQCEVATDPCRSAEAGDHGRCLRCDKTVCRYCIPGLAQLTTFSSRSRSVCAVCRPTLIRGRCECAVSQRWICRDCHTLEILRDRNDLQMRYGKHKPCYVCMRPIADRSPPVRLLFCSFFWFYLSVLYYRIAEYGVIADMLFLETCILFERAFPTRPRPLQLVQ</sequence>
<protein>
    <recommendedName>
        <fullName evidence="3">F-box domain-containing protein</fullName>
    </recommendedName>
</protein>
<name>A0ABR1F497_9ASCO</name>
<evidence type="ECO:0000313" key="2">
    <source>
        <dbReference type="Proteomes" id="UP001498771"/>
    </source>
</evidence>
<dbReference type="EMBL" id="JBBJBU010000007">
    <property type="protein sequence ID" value="KAK7204666.1"/>
    <property type="molecule type" value="Genomic_DNA"/>
</dbReference>
<proteinExistence type="predicted"/>
<organism evidence="1 2">
    <name type="scientific">Myxozyma melibiosi</name>
    <dbReference type="NCBI Taxonomy" id="54550"/>
    <lineage>
        <taxon>Eukaryota</taxon>
        <taxon>Fungi</taxon>
        <taxon>Dikarya</taxon>
        <taxon>Ascomycota</taxon>
        <taxon>Saccharomycotina</taxon>
        <taxon>Lipomycetes</taxon>
        <taxon>Lipomycetales</taxon>
        <taxon>Lipomycetaceae</taxon>
        <taxon>Myxozyma</taxon>
    </lineage>
</organism>
<dbReference type="GeneID" id="90038339"/>